<dbReference type="AlphaFoldDB" id="A0A2P4QKG4"/>
<dbReference type="SMR" id="A0A2P4QKG4"/>
<reference evidence="1 2" key="2">
    <citation type="journal article" date="2018" name="New Phytol.">
        <title>High intraspecific genome diversity in the model arbuscular mycorrhizal symbiont Rhizophagus irregularis.</title>
        <authorList>
            <person name="Chen E.C.H."/>
            <person name="Morin E."/>
            <person name="Beaudet D."/>
            <person name="Noel J."/>
            <person name="Yildirir G."/>
            <person name="Ndikumana S."/>
            <person name="Charron P."/>
            <person name="St-Onge C."/>
            <person name="Giorgi J."/>
            <person name="Kruger M."/>
            <person name="Marton T."/>
            <person name="Ropars J."/>
            <person name="Grigoriev I.V."/>
            <person name="Hainaut M."/>
            <person name="Henrissat B."/>
            <person name="Roux C."/>
            <person name="Martin F."/>
            <person name="Corradi N."/>
        </authorList>
    </citation>
    <scope>NUCLEOTIDE SEQUENCE [LARGE SCALE GENOMIC DNA]</scope>
    <source>
        <strain evidence="1 2">DAOM 197198</strain>
    </source>
</reference>
<organism evidence="1 2">
    <name type="scientific">Rhizophagus irregularis (strain DAOM 181602 / DAOM 197198 / MUCL 43194)</name>
    <name type="common">Arbuscular mycorrhizal fungus</name>
    <name type="synonym">Glomus intraradices</name>
    <dbReference type="NCBI Taxonomy" id="747089"/>
    <lineage>
        <taxon>Eukaryota</taxon>
        <taxon>Fungi</taxon>
        <taxon>Fungi incertae sedis</taxon>
        <taxon>Mucoromycota</taxon>
        <taxon>Glomeromycotina</taxon>
        <taxon>Glomeromycetes</taxon>
        <taxon>Glomerales</taxon>
        <taxon>Glomeraceae</taxon>
        <taxon>Rhizophagus</taxon>
    </lineage>
</organism>
<reference evidence="1 2" key="1">
    <citation type="journal article" date="2013" name="Proc. Natl. Acad. Sci. U.S.A.">
        <title>Genome of an arbuscular mycorrhizal fungus provides insight into the oldest plant symbiosis.</title>
        <authorList>
            <person name="Tisserant E."/>
            <person name="Malbreil M."/>
            <person name="Kuo A."/>
            <person name="Kohler A."/>
            <person name="Symeonidi A."/>
            <person name="Balestrini R."/>
            <person name="Charron P."/>
            <person name="Duensing N."/>
            <person name="Frei Dit Frey N."/>
            <person name="Gianinazzi-Pearson V."/>
            <person name="Gilbert L.B."/>
            <person name="Handa Y."/>
            <person name="Herr J.R."/>
            <person name="Hijri M."/>
            <person name="Koul R."/>
            <person name="Kawaguchi M."/>
            <person name="Krajinski F."/>
            <person name="Lammers P.J."/>
            <person name="Masclaux F.G."/>
            <person name="Murat C."/>
            <person name="Morin E."/>
            <person name="Ndikumana S."/>
            <person name="Pagni M."/>
            <person name="Petitpierre D."/>
            <person name="Requena N."/>
            <person name="Rosikiewicz P."/>
            <person name="Riley R."/>
            <person name="Saito K."/>
            <person name="San Clemente H."/>
            <person name="Shapiro H."/>
            <person name="van Tuinen D."/>
            <person name="Becard G."/>
            <person name="Bonfante P."/>
            <person name="Paszkowski U."/>
            <person name="Shachar-Hill Y.Y."/>
            <person name="Tuskan G.A."/>
            <person name="Young P.W."/>
            <person name="Sanders I.R."/>
            <person name="Henrissat B."/>
            <person name="Rensing S.A."/>
            <person name="Grigoriev I.V."/>
            <person name="Corradi N."/>
            <person name="Roux C."/>
            <person name="Martin F."/>
        </authorList>
    </citation>
    <scope>NUCLEOTIDE SEQUENCE [LARGE SCALE GENOMIC DNA]</scope>
    <source>
        <strain evidence="1 2">DAOM 197198</strain>
    </source>
</reference>
<proteinExistence type="predicted"/>
<protein>
    <submittedName>
        <fullName evidence="1">Uncharacterized protein</fullName>
    </submittedName>
</protein>
<dbReference type="Proteomes" id="UP000018888">
    <property type="component" value="Unassembled WGS sequence"/>
</dbReference>
<dbReference type="VEuPathDB" id="FungiDB:RhiirFUN_002704"/>
<evidence type="ECO:0000313" key="1">
    <source>
        <dbReference type="EMBL" id="POG78088.1"/>
    </source>
</evidence>
<keyword evidence="2" id="KW-1185">Reference proteome</keyword>
<sequence length="457" mass="54493">MMTIFCFVFKLIFERFKRGRNFKRKVMKTKKPPSPLLPTECMEQIFNYLLQVEDSKLYPSLLVNRYWCKNVVPFLWNRPFSIVSNQNCFKLLRTFFLCFNNEEFNLLNSLLNPYKIKIPSSNFNHQTKLNYSIYLQELSFKDLEICVSSTIHKWYGKNSYNNYYPDQMKILLNSLLKFFFKKSTNLYSLNLDTYFDFLDIPNFSNYFSQSQYGLFQITKFQIIYNKPITKNTIHFLKLISFKCKQIHTLDIKLQSYDYNSEVIHHLSNIIISQNNLLEFNISNFMLNFEQILISLQSQKNFLYSIKLDCVYLTETSMILLNNLHNLKNLYLYYCEGLSNTILDGSFILQKLHIIYSLKLQNITLSMLRVYGKSLRQLGLNIHDLEVAGDIAFNYCTNINELVLIIYNPTHLTGYDTWKKEKWKERLDQLVLSQRINLSSLSIHDNNLDIYVNRLFYT</sequence>
<evidence type="ECO:0000313" key="2">
    <source>
        <dbReference type="Proteomes" id="UP000018888"/>
    </source>
</evidence>
<dbReference type="EMBL" id="AUPC02000035">
    <property type="protein sequence ID" value="POG78088.1"/>
    <property type="molecule type" value="Genomic_DNA"/>
</dbReference>
<comment type="caution">
    <text evidence="1">The sequence shown here is derived from an EMBL/GenBank/DDBJ whole genome shotgun (WGS) entry which is preliminary data.</text>
</comment>
<name>A0A2P4QKG4_RHIID</name>
<accession>A0A2P4QKG4</accession>
<gene>
    <name evidence="1" type="ORF">GLOIN_2v1870862</name>
</gene>